<dbReference type="KEGG" id="uru:DSM104443_03225"/>
<accession>A0A6M4GXY2</accession>
<dbReference type="Pfam" id="PF14417">
    <property type="entry name" value="MEDS"/>
    <property type="match status" value="1"/>
</dbReference>
<dbReference type="InterPro" id="IPR025847">
    <property type="entry name" value="MEDS_domain"/>
</dbReference>
<dbReference type="AlphaFoldDB" id="A0A6M4GXY2"/>
<sequence length="223" mass="25706">MASVFNKPTLRPVSVCGERIPYATHICAFFESEAQEYDCLVPYFTEGLEQDEQVVTIRDAARLNEHKRGLEDRMQISLDDCIQREQLRVLASEETYLRDGFFGNERMGLMLEEVLKAAEASPYKRVRTCGDMTWALREMPGTDELMEYESRVNVFTREHDCTLMCVYDVNKFSGRAVMDVLATHPMVVMGDRLYENPYYVEPTEYLRTLLKRGSAPLAKAVEN</sequence>
<evidence type="ECO:0000313" key="2">
    <source>
        <dbReference type="EMBL" id="QJR12141.1"/>
    </source>
</evidence>
<reference evidence="2 3" key="1">
    <citation type="submission" date="2020-04" db="EMBL/GenBank/DDBJ databases">
        <title>Usitatibacter rugosus gen. nov., sp. nov. and Usitatibacter palustris sp. nov., novel members of Usitatibacteraceae fam. nov. within the order Nitrosomonadales isolated from soil.</title>
        <authorList>
            <person name="Huber K.J."/>
            <person name="Neumann-Schaal M."/>
            <person name="Geppert A."/>
            <person name="Luckner M."/>
            <person name="Wanner G."/>
            <person name="Overmann J."/>
        </authorList>
    </citation>
    <scope>NUCLEOTIDE SEQUENCE [LARGE SCALE GENOMIC DNA]</scope>
    <source>
        <strain evidence="2 3">0125_3</strain>
    </source>
</reference>
<feature type="domain" description="MEDS" evidence="1">
    <location>
        <begin position="24"/>
        <end position="185"/>
    </location>
</feature>
<gene>
    <name evidence="2" type="ORF">DSM104443_03225</name>
</gene>
<evidence type="ECO:0000313" key="3">
    <source>
        <dbReference type="Proteomes" id="UP000501534"/>
    </source>
</evidence>
<dbReference type="Proteomes" id="UP000501534">
    <property type="component" value="Chromosome"/>
</dbReference>
<organism evidence="2 3">
    <name type="scientific">Usitatibacter rugosus</name>
    <dbReference type="NCBI Taxonomy" id="2732067"/>
    <lineage>
        <taxon>Bacteria</taxon>
        <taxon>Pseudomonadati</taxon>
        <taxon>Pseudomonadota</taxon>
        <taxon>Betaproteobacteria</taxon>
        <taxon>Nitrosomonadales</taxon>
        <taxon>Usitatibacteraceae</taxon>
        <taxon>Usitatibacter</taxon>
    </lineage>
</organism>
<dbReference type="RefSeq" id="WP_171094077.1">
    <property type="nucleotide sequence ID" value="NZ_CP053069.1"/>
</dbReference>
<keyword evidence="3" id="KW-1185">Reference proteome</keyword>
<evidence type="ECO:0000259" key="1">
    <source>
        <dbReference type="Pfam" id="PF14417"/>
    </source>
</evidence>
<proteinExistence type="predicted"/>
<protein>
    <recommendedName>
        <fullName evidence="1">MEDS domain-containing protein</fullName>
    </recommendedName>
</protein>
<dbReference type="EMBL" id="CP053069">
    <property type="protein sequence ID" value="QJR12141.1"/>
    <property type="molecule type" value="Genomic_DNA"/>
</dbReference>
<name>A0A6M4GXY2_9PROT</name>